<evidence type="ECO:0000313" key="7">
    <source>
        <dbReference type="EMBL" id="KAE9174739.1"/>
    </source>
</evidence>
<dbReference type="SUPFAM" id="SSF52540">
    <property type="entry name" value="P-loop containing nucleoside triphosphate hydrolases"/>
    <property type="match status" value="1"/>
</dbReference>
<evidence type="ECO:0000313" key="4">
    <source>
        <dbReference type="EMBL" id="KAE9071570.1"/>
    </source>
</evidence>
<evidence type="ECO:0000313" key="5">
    <source>
        <dbReference type="EMBL" id="KAE9082644.1"/>
    </source>
</evidence>
<evidence type="ECO:0000313" key="13">
    <source>
        <dbReference type="Proteomes" id="UP000440367"/>
    </source>
</evidence>
<accession>A0A6A3QTT2</accession>
<dbReference type="EMBL" id="QXGA01003491">
    <property type="protein sequence ID" value="KAE9082644.1"/>
    <property type="molecule type" value="Genomic_DNA"/>
</dbReference>
<dbReference type="EMBL" id="QXGC01003563">
    <property type="protein sequence ID" value="KAE9174739.1"/>
    <property type="molecule type" value="Genomic_DNA"/>
</dbReference>
<dbReference type="Proteomes" id="UP000440367">
    <property type="component" value="Unassembled WGS sequence"/>
</dbReference>
<evidence type="ECO:0008006" key="19">
    <source>
        <dbReference type="Google" id="ProtNLM"/>
    </source>
</evidence>
<evidence type="ECO:0000313" key="9">
    <source>
        <dbReference type="EMBL" id="KAE9275011.1"/>
    </source>
</evidence>
<name>A0A6A3QTT2_9STRA</name>
<dbReference type="EMBL" id="QXGF01002881">
    <property type="protein sequence ID" value="KAE8923089.1"/>
    <property type="molecule type" value="Genomic_DNA"/>
</dbReference>
<evidence type="ECO:0000313" key="8">
    <source>
        <dbReference type="EMBL" id="KAE9178799.1"/>
    </source>
</evidence>
<evidence type="ECO:0000313" key="3">
    <source>
        <dbReference type="EMBL" id="KAE9068987.1"/>
    </source>
</evidence>
<dbReference type="Proteomes" id="UP000441208">
    <property type="component" value="Unassembled WGS sequence"/>
</dbReference>
<evidence type="ECO:0000313" key="18">
    <source>
        <dbReference type="Proteomes" id="UP000488956"/>
    </source>
</evidence>
<protein>
    <recommendedName>
        <fullName evidence="19">Crinkler (CRN) family protein</fullName>
    </recommendedName>
</protein>
<evidence type="ECO:0000313" key="11">
    <source>
        <dbReference type="Proteomes" id="UP000433483"/>
    </source>
</evidence>
<dbReference type="Proteomes" id="UP000429523">
    <property type="component" value="Unassembled WGS sequence"/>
</dbReference>
<dbReference type="AlphaFoldDB" id="A0A6A3QTT2"/>
<dbReference type="EMBL" id="QXFW01003548">
    <property type="protein sequence ID" value="KAE8970126.1"/>
    <property type="molecule type" value="Genomic_DNA"/>
</dbReference>
<dbReference type="EMBL" id="QXGB01003483">
    <property type="protein sequence ID" value="KAE9170537.1"/>
    <property type="molecule type" value="Genomic_DNA"/>
</dbReference>
<gene>
    <name evidence="9" type="ORF">PF001_g26793</name>
    <name evidence="8" type="ORF">PF002_g27984</name>
    <name evidence="7" type="ORF">PF004_g26580</name>
    <name evidence="6" type="ORF">PF005_g27518</name>
    <name evidence="5" type="ORF">PF006_g26862</name>
    <name evidence="3" type="ORF">PF007_g27487</name>
    <name evidence="1" type="ORF">PF009_g26654</name>
    <name evidence="4" type="ORF">PF010_g25824</name>
    <name evidence="2" type="ORF">PF011_g26536</name>
</gene>
<dbReference type="EMBL" id="QXFZ01003452">
    <property type="protein sequence ID" value="KAE9068987.1"/>
    <property type="molecule type" value="Genomic_DNA"/>
</dbReference>
<evidence type="ECO:0000313" key="12">
    <source>
        <dbReference type="Proteomes" id="UP000437068"/>
    </source>
</evidence>
<dbReference type="EMBL" id="QXGD01003307">
    <property type="protein sequence ID" value="KAE9178799.1"/>
    <property type="molecule type" value="Genomic_DNA"/>
</dbReference>
<dbReference type="Proteomes" id="UP000433483">
    <property type="component" value="Unassembled WGS sequence"/>
</dbReference>
<sequence>MTDVEQLEATWEIKDVLAVNNMTERFGCAPTSRQIHVLVVVPRKSELGWQSARLRPHIYDPGAKYFLLEKEVMDDSGLPPSRLMLYCRPMFHKQIEFMLKNVLEEGHLGWILGSPGTGKSATAMAFALTVDRRAWVVTWIHVDKYLGWRCVRLVGDERKTRVIDITELKQVLEFGDDTKHHLVLVDDWTAADSFTDLTVMCTEWFLQKDIVMKRRLAFICSVADRGKISDNLELMTRAMECKLWSWTLDEYLEATSNDDIFNNVFPYLDASGLSSADRSTIVQTKYYYAGGSCRYMFCFSTARVMEKLSHAVDSLDVASVAITGPRSSLSLNCVFAMFKGTSGVSTVLHVVSGYAAATIGIRCSPEIIKRFMNTNQGSSNPVLNGWILEMIFFSSIREGSLDMVDAAGNKTGNWMKGTLVVSDGVPSLPADRHIWIKPEKWNKGGYDAIMVDKGKRQVQMVQVTSSHTHAFHINYFNSWLKALSESRESFKIQALDIIFVVESGKLKDFVISTVTGQGKLKSFGWEPFKEKDRVKVVGIRRREDGTLSQMCANAFQLHGITMRSC</sequence>
<dbReference type="EMBL" id="QXFX01003053">
    <property type="protein sequence ID" value="KAE9071570.1"/>
    <property type="molecule type" value="Genomic_DNA"/>
</dbReference>
<dbReference type="Proteomes" id="UP000476176">
    <property type="component" value="Unassembled WGS sequence"/>
</dbReference>
<evidence type="ECO:0000313" key="6">
    <source>
        <dbReference type="EMBL" id="KAE9170537.1"/>
    </source>
</evidence>
<keyword evidence="11" id="KW-1185">Reference proteome</keyword>
<dbReference type="InterPro" id="IPR027417">
    <property type="entry name" value="P-loop_NTPase"/>
</dbReference>
<evidence type="ECO:0000313" key="15">
    <source>
        <dbReference type="Proteomes" id="UP000441208"/>
    </source>
</evidence>
<dbReference type="Proteomes" id="UP000488956">
    <property type="component" value="Unassembled WGS sequence"/>
</dbReference>
<evidence type="ECO:0000313" key="17">
    <source>
        <dbReference type="Proteomes" id="UP000476176"/>
    </source>
</evidence>
<evidence type="ECO:0000313" key="1">
    <source>
        <dbReference type="EMBL" id="KAE8923089.1"/>
    </source>
</evidence>
<dbReference type="Proteomes" id="UP000440732">
    <property type="component" value="Unassembled WGS sequence"/>
</dbReference>
<evidence type="ECO:0000313" key="2">
    <source>
        <dbReference type="EMBL" id="KAE8970126.1"/>
    </source>
</evidence>
<evidence type="ECO:0000313" key="10">
    <source>
        <dbReference type="Proteomes" id="UP000429523"/>
    </source>
</evidence>
<evidence type="ECO:0000313" key="16">
    <source>
        <dbReference type="Proteomes" id="UP000460718"/>
    </source>
</evidence>
<dbReference type="OrthoDB" id="77741at2759"/>
<comment type="caution">
    <text evidence="5">The sequence shown here is derived from an EMBL/GenBank/DDBJ whole genome shotgun (WGS) entry which is preliminary data.</text>
</comment>
<evidence type="ECO:0000313" key="14">
    <source>
        <dbReference type="Proteomes" id="UP000440732"/>
    </source>
</evidence>
<dbReference type="Proteomes" id="UP000437068">
    <property type="component" value="Unassembled WGS sequence"/>
</dbReference>
<dbReference type="Proteomes" id="UP000460718">
    <property type="component" value="Unassembled WGS sequence"/>
</dbReference>
<dbReference type="EMBL" id="QXGE01003454">
    <property type="protein sequence ID" value="KAE9275011.1"/>
    <property type="molecule type" value="Genomic_DNA"/>
</dbReference>
<reference evidence="10 11" key="1">
    <citation type="submission" date="2018-08" db="EMBL/GenBank/DDBJ databases">
        <title>Genomic investigation of the strawberry pathogen Phytophthora fragariae indicates pathogenicity is determined by transcriptional variation in three key races.</title>
        <authorList>
            <person name="Adams T.M."/>
            <person name="Armitage A.D."/>
            <person name="Sobczyk M.K."/>
            <person name="Bates H.J."/>
            <person name="Dunwell J.M."/>
            <person name="Nellist C.F."/>
            <person name="Harrison R.J."/>
        </authorList>
    </citation>
    <scope>NUCLEOTIDE SEQUENCE [LARGE SCALE GENOMIC DNA]</scope>
    <source>
        <strain evidence="9 12">A4</strain>
        <strain evidence="8 13">BC-1</strain>
        <strain evidence="7 17">BC-23</strain>
        <strain evidence="6 11">NOV-27</strain>
        <strain evidence="5 14">NOV-5</strain>
        <strain evidence="3 15">NOV-71</strain>
        <strain evidence="1 10">NOV-9</strain>
        <strain evidence="4 18">ONT-3</strain>
        <strain evidence="2 16">SCRP245</strain>
    </source>
</reference>
<proteinExistence type="predicted"/>
<organism evidence="5 14">
    <name type="scientific">Phytophthora fragariae</name>
    <dbReference type="NCBI Taxonomy" id="53985"/>
    <lineage>
        <taxon>Eukaryota</taxon>
        <taxon>Sar</taxon>
        <taxon>Stramenopiles</taxon>
        <taxon>Oomycota</taxon>
        <taxon>Peronosporomycetes</taxon>
        <taxon>Peronosporales</taxon>
        <taxon>Peronosporaceae</taxon>
        <taxon>Phytophthora</taxon>
    </lineage>
</organism>